<keyword evidence="2 6" id="KW-0812">Transmembrane</keyword>
<dbReference type="InterPro" id="IPR017528">
    <property type="entry name" value="CHP03097O-antigen_lig-rel"/>
</dbReference>
<evidence type="ECO:0000259" key="7">
    <source>
        <dbReference type="Pfam" id="PF04932"/>
    </source>
</evidence>
<dbReference type="Pfam" id="PF04932">
    <property type="entry name" value="Wzy_C"/>
    <property type="match status" value="1"/>
</dbReference>
<dbReference type="STRING" id="108003.B1C78_17040"/>
<keyword evidence="9" id="KW-0436">Ligase</keyword>
<dbReference type="InterPro" id="IPR051533">
    <property type="entry name" value="WaaL-like"/>
</dbReference>
<evidence type="ECO:0000256" key="3">
    <source>
        <dbReference type="ARBA" id="ARBA00022989"/>
    </source>
</evidence>
<dbReference type="RefSeq" id="WP_077280332.1">
    <property type="nucleotide sequence ID" value="NZ_MVBK01000149.1"/>
</dbReference>
<dbReference type="EMBL" id="MVBK01000149">
    <property type="protein sequence ID" value="OOG20659.1"/>
    <property type="molecule type" value="Genomic_DNA"/>
</dbReference>
<keyword evidence="10" id="KW-1185">Reference proteome</keyword>
<evidence type="ECO:0000259" key="8">
    <source>
        <dbReference type="Pfam" id="PF19358"/>
    </source>
</evidence>
<dbReference type="PANTHER" id="PTHR37422:SF13">
    <property type="entry name" value="LIPOPOLYSACCHARIDE BIOSYNTHESIS PROTEIN PA4999-RELATED"/>
    <property type="match status" value="1"/>
</dbReference>
<evidence type="ECO:0000256" key="1">
    <source>
        <dbReference type="ARBA" id="ARBA00004141"/>
    </source>
</evidence>
<sequence length="473" mass="52759">MRDLLLLVIISGLVPVILLHPWTGILTWFWIGLMNPHRLTWGFMFSAPVAQVVALVALAGLLLAKDRRPFPVTRETIMLIVFAMYVTMTTSVAWVPDLAWMQWQDFMKILLMTAVTPLLIYGERRIVLLILVMAFSIGFYGLKGGLFAIATGGNYMVWGPPRSFIRGNTNLGMAMIMVLPLLLISARMMTRKWVDFGWGIVNRWHKWIGLAMYGVFWTTAIAILATHSRGALLGLLAVAPFIFLKMKRKLTLVVLALAAVTVVGLTVPDRLMSRWQTIETYQEDRSAMQRIQAWGVNWNIAVENPATGAGFVMAAMPDEVWISYANWVEPWANTARAAHSIYFQLLGHHGFGGLAVYLLLVGFTFLTLNRIRRRARKETGQIWLAEYAWALQVGLIGYLAAGAFLDVAYFNLLYAFVALAVIMRRELEEAPRASEQAAGISAGDAVRATAPGGPRFPDFVPRPASVESRRGEA</sequence>
<feature type="domain" description="DUF5935" evidence="8">
    <location>
        <begin position="1"/>
        <end position="184"/>
    </location>
</feature>
<feature type="transmembrane region" description="Helical" evidence="6">
    <location>
        <begin position="350"/>
        <end position="368"/>
    </location>
</feature>
<evidence type="ECO:0000313" key="10">
    <source>
        <dbReference type="Proteomes" id="UP000189462"/>
    </source>
</evidence>
<protein>
    <submittedName>
        <fullName evidence="9">Putative O-glycosylation ligase, exosortase A system-associated</fullName>
    </submittedName>
</protein>
<dbReference type="NCBIfam" id="TIGR03097">
    <property type="entry name" value="PEP_O_lig_1"/>
    <property type="match status" value="1"/>
</dbReference>
<keyword evidence="3 6" id="KW-1133">Transmembrane helix</keyword>
<dbReference type="OrthoDB" id="9772644at2"/>
<feature type="transmembrane region" description="Helical" evidence="6">
    <location>
        <begin position="169"/>
        <end position="186"/>
    </location>
</feature>
<evidence type="ECO:0000256" key="5">
    <source>
        <dbReference type="SAM" id="MobiDB-lite"/>
    </source>
</evidence>
<dbReference type="Pfam" id="PF19358">
    <property type="entry name" value="DUF5935"/>
    <property type="match status" value="1"/>
</dbReference>
<feature type="domain" description="O-antigen ligase-related" evidence="7">
    <location>
        <begin position="215"/>
        <end position="358"/>
    </location>
</feature>
<keyword evidence="4 6" id="KW-0472">Membrane</keyword>
<organism evidence="9 10">
    <name type="scientific">Thioalkalivibrio denitrificans</name>
    <dbReference type="NCBI Taxonomy" id="108003"/>
    <lineage>
        <taxon>Bacteria</taxon>
        <taxon>Pseudomonadati</taxon>
        <taxon>Pseudomonadota</taxon>
        <taxon>Gammaproteobacteria</taxon>
        <taxon>Chromatiales</taxon>
        <taxon>Ectothiorhodospiraceae</taxon>
        <taxon>Thioalkalivibrio</taxon>
    </lineage>
</organism>
<feature type="transmembrane region" description="Helical" evidence="6">
    <location>
        <begin position="101"/>
        <end position="121"/>
    </location>
</feature>
<feature type="transmembrane region" description="Helical" evidence="6">
    <location>
        <begin position="43"/>
        <end position="64"/>
    </location>
</feature>
<reference evidence="9 10" key="1">
    <citation type="submission" date="2017-02" db="EMBL/GenBank/DDBJ databases">
        <title>Genomic diversity within the haloalkaliphilic genus Thioalkalivibrio.</title>
        <authorList>
            <person name="Ahn A.-C."/>
            <person name="Meier-Kolthoff J."/>
            <person name="Overmars L."/>
            <person name="Richter M."/>
            <person name="Woyke T."/>
            <person name="Sorokin D.Y."/>
            <person name="Muyzer G."/>
        </authorList>
    </citation>
    <scope>NUCLEOTIDE SEQUENCE [LARGE SCALE GENOMIC DNA]</scope>
    <source>
        <strain evidence="9 10">ALJD</strain>
    </source>
</reference>
<comment type="caution">
    <text evidence="9">The sequence shown here is derived from an EMBL/GenBank/DDBJ whole genome shotgun (WGS) entry which is preliminary data.</text>
</comment>
<dbReference type="GO" id="GO:0016874">
    <property type="term" value="F:ligase activity"/>
    <property type="evidence" value="ECO:0007669"/>
    <property type="project" value="UniProtKB-KW"/>
</dbReference>
<feature type="transmembrane region" description="Helical" evidence="6">
    <location>
        <begin position="250"/>
        <end position="267"/>
    </location>
</feature>
<dbReference type="GO" id="GO:0016020">
    <property type="term" value="C:membrane"/>
    <property type="evidence" value="ECO:0007669"/>
    <property type="project" value="UniProtKB-SubCell"/>
</dbReference>
<accession>A0A1V3N6D7</accession>
<comment type="subcellular location">
    <subcellularLocation>
        <location evidence="1">Membrane</location>
        <topology evidence="1">Multi-pass membrane protein</topology>
    </subcellularLocation>
</comment>
<dbReference type="AlphaFoldDB" id="A0A1V3N6D7"/>
<feature type="region of interest" description="Disordered" evidence="5">
    <location>
        <begin position="435"/>
        <end position="473"/>
    </location>
</feature>
<feature type="transmembrane region" description="Helical" evidence="6">
    <location>
        <begin position="128"/>
        <end position="149"/>
    </location>
</feature>
<proteinExistence type="predicted"/>
<dbReference type="Proteomes" id="UP000189462">
    <property type="component" value="Unassembled WGS sequence"/>
</dbReference>
<evidence type="ECO:0000313" key="9">
    <source>
        <dbReference type="EMBL" id="OOG20659.1"/>
    </source>
</evidence>
<feature type="transmembrane region" description="Helical" evidence="6">
    <location>
        <begin position="380"/>
        <end position="401"/>
    </location>
</feature>
<dbReference type="InterPro" id="IPR045979">
    <property type="entry name" value="DUF5935"/>
</dbReference>
<dbReference type="InterPro" id="IPR007016">
    <property type="entry name" value="O-antigen_ligase-rel_domated"/>
</dbReference>
<evidence type="ECO:0000256" key="6">
    <source>
        <dbReference type="SAM" id="Phobius"/>
    </source>
</evidence>
<feature type="transmembrane region" description="Helical" evidence="6">
    <location>
        <begin position="76"/>
        <end position="95"/>
    </location>
</feature>
<name>A0A1V3N6D7_9GAMM</name>
<dbReference type="PANTHER" id="PTHR37422">
    <property type="entry name" value="TEICHURONIC ACID BIOSYNTHESIS PROTEIN TUAE"/>
    <property type="match status" value="1"/>
</dbReference>
<gene>
    <name evidence="9" type="ORF">B1C78_17040</name>
</gene>
<evidence type="ECO:0000256" key="4">
    <source>
        <dbReference type="ARBA" id="ARBA00023136"/>
    </source>
</evidence>
<evidence type="ECO:0000256" key="2">
    <source>
        <dbReference type="ARBA" id="ARBA00022692"/>
    </source>
</evidence>
<feature type="transmembrane region" description="Helical" evidence="6">
    <location>
        <begin position="207"/>
        <end position="224"/>
    </location>
</feature>